<dbReference type="EMBL" id="LAZR01007441">
    <property type="protein sequence ID" value="KKM85247.1"/>
    <property type="molecule type" value="Genomic_DNA"/>
</dbReference>
<dbReference type="AlphaFoldDB" id="A0A0F9NVC2"/>
<organism evidence="1">
    <name type="scientific">marine sediment metagenome</name>
    <dbReference type="NCBI Taxonomy" id="412755"/>
    <lineage>
        <taxon>unclassified sequences</taxon>
        <taxon>metagenomes</taxon>
        <taxon>ecological metagenomes</taxon>
    </lineage>
</organism>
<evidence type="ECO:0000313" key="1">
    <source>
        <dbReference type="EMBL" id="KKM85247.1"/>
    </source>
</evidence>
<proteinExistence type="predicted"/>
<reference evidence="1" key="1">
    <citation type="journal article" date="2015" name="Nature">
        <title>Complex archaea that bridge the gap between prokaryotes and eukaryotes.</title>
        <authorList>
            <person name="Spang A."/>
            <person name="Saw J.H."/>
            <person name="Jorgensen S.L."/>
            <person name="Zaremba-Niedzwiedzka K."/>
            <person name="Martijn J."/>
            <person name="Lind A.E."/>
            <person name="van Eijk R."/>
            <person name="Schleper C."/>
            <person name="Guy L."/>
            <person name="Ettema T.J."/>
        </authorList>
    </citation>
    <scope>NUCLEOTIDE SEQUENCE</scope>
</reference>
<name>A0A0F9NVC2_9ZZZZ</name>
<accession>A0A0F9NVC2</accession>
<gene>
    <name evidence="1" type="ORF">LCGC14_1290990</name>
</gene>
<protein>
    <submittedName>
        <fullName evidence="1">Uncharacterized protein</fullName>
    </submittedName>
</protein>
<sequence length="64" mass="7465">MEERIGGGRYCSRHGEWLANAHMDICSQCAKEKEEELLKECPEWIKDLAAELKNHRSKENPHDN</sequence>
<comment type="caution">
    <text evidence="1">The sequence shown here is derived from an EMBL/GenBank/DDBJ whole genome shotgun (WGS) entry which is preliminary data.</text>
</comment>